<reference evidence="1" key="1">
    <citation type="submission" date="2021-01" db="EMBL/GenBank/DDBJ databases">
        <authorList>
            <consortium name="Genoscope - CEA"/>
            <person name="William W."/>
        </authorList>
    </citation>
    <scope>NUCLEOTIDE SEQUENCE</scope>
</reference>
<sequence>MENEWNLKNKELQNWKQNQKLNLDRKSKEKKRHEIINYAYRQIFINRYSNHNGMNLTQQS</sequence>
<organism evidence="1 2">
    <name type="scientific">Paramecium primaurelia</name>
    <dbReference type="NCBI Taxonomy" id="5886"/>
    <lineage>
        <taxon>Eukaryota</taxon>
        <taxon>Sar</taxon>
        <taxon>Alveolata</taxon>
        <taxon>Ciliophora</taxon>
        <taxon>Intramacronucleata</taxon>
        <taxon>Oligohymenophorea</taxon>
        <taxon>Peniculida</taxon>
        <taxon>Parameciidae</taxon>
        <taxon>Paramecium</taxon>
    </lineage>
</organism>
<dbReference type="AlphaFoldDB" id="A0A8S1LK20"/>
<dbReference type="EMBL" id="CAJJDM010000039">
    <property type="protein sequence ID" value="CAD8067199.1"/>
    <property type="molecule type" value="Genomic_DNA"/>
</dbReference>
<protein>
    <submittedName>
        <fullName evidence="1">Uncharacterized protein</fullName>
    </submittedName>
</protein>
<accession>A0A8S1LK20</accession>
<evidence type="ECO:0000313" key="1">
    <source>
        <dbReference type="EMBL" id="CAD8067199.1"/>
    </source>
</evidence>
<dbReference type="Proteomes" id="UP000688137">
    <property type="component" value="Unassembled WGS sequence"/>
</dbReference>
<name>A0A8S1LK20_PARPR</name>
<comment type="caution">
    <text evidence="1">The sequence shown here is derived from an EMBL/GenBank/DDBJ whole genome shotgun (WGS) entry which is preliminary data.</text>
</comment>
<evidence type="ECO:0000313" key="2">
    <source>
        <dbReference type="Proteomes" id="UP000688137"/>
    </source>
</evidence>
<gene>
    <name evidence="1" type="ORF">PPRIM_AZ9-3.1.T0400161</name>
</gene>
<keyword evidence="2" id="KW-1185">Reference proteome</keyword>
<proteinExistence type="predicted"/>